<evidence type="ECO:0000259" key="9">
    <source>
        <dbReference type="PROSITE" id="PS50827"/>
    </source>
</evidence>
<name>A0ABD2TF15_9SOLN</name>
<proteinExistence type="predicted"/>
<protein>
    <recommendedName>
        <fullName evidence="12">DNA binding protein</fullName>
    </recommendedName>
</protein>
<feature type="region of interest" description="Disordered" evidence="7">
    <location>
        <begin position="1705"/>
        <end position="1728"/>
    </location>
</feature>
<dbReference type="SMART" id="SM00571">
    <property type="entry name" value="DDT"/>
    <property type="match status" value="1"/>
</dbReference>
<feature type="region of interest" description="Disordered" evidence="7">
    <location>
        <begin position="764"/>
        <end position="787"/>
    </location>
</feature>
<dbReference type="InterPro" id="IPR019787">
    <property type="entry name" value="Znf_PHD-finger"/>
</dbReference>
<feature type="region of interest" description="Disordered" evidence="7">
    <location>
        <begin position="234"/>
        <end position="253"/>
    </location>
</feature>
<dbReference type="SUPFAM" id="SSF57903">
    <property type="entry name" value="FYVE/PHD zinc finger"/>
    <property type="match status" value="2"/>
</dbReference>
<dbReference type="Pfam" id="PF24294">
    <property type="entry name" value="Chromo_PTM"/>
    <property type="match status" value="1"/>
</dbReference>
<dbReference type="Gene3D" id="3.30.40.10">
    <property type="entry name" value="Zinc/RING finger domain, C3HC4 (zinc finger)"/>
    <property type="match status" value="2"/>
</dbReference>
<dbReference type="GO" id="GO:0005634">
    <property type="term" value="C:nucleus"/>
    <property type="evidence" value="ECO:0007669"/>
    <property type="project" value="UniProtKB-SubCell"/>
</dbReference>
<dbReference type="GO" id="GO:0008270">
    <property type="term" value="F:zinc ion binding"/>
    <property type="evidence" value="ECO:0007669"/>
    <property type="project" value="UniProtKB-KW"/>
</dbReference>
<feature type="compositionally biased region" description="Basic and acidic residues" evidence="7">
    <location>
        <begin position="240"/>
        <end position="253"/>
    </location>
</feature>
<dbReference type="PROSITE" id="PS50016">
    <property type="entry name" value="ZF_PHD_2"/>
    <property type="match status" value="1"/>
</dbReference>
<dbReference type="InterPro" id="IPR013083">
    <property type="entry name" value="Znf_RING/FYVE/PHD"/>
</dbReference>
<dbReference type="Pfam" id="PF21743">
    <property type="entry name" value="PTM_DIR17_Tudor"/>
    <property type="match status" value="1"/>
</dbReference>
<feature type="region of interest" description="Disordered" evidence="7">
    <location>
        <begin position="1429"/>
        <end position="1455"/>
    </location>
</feature>
<feature type="region of interest" description="Disordered" evidence="7">
    <location>
        <begin position="55"/>
        <end position="102"/>
    </location>
</feature>
<dbReference type="InterPro" id="IPR011011">
    <property type="entry name" value="Znf_FYVE_PHD"/>
</dbReference>
<dbReference type="InterPro" id="IPR056618">
    <property type="entry name" value="Chromo_PTM"/>
</dbReference>
<dbReference type="InterPro" id="IPR047365">
    <property type="entry name" value="Tudor_AtPTM-like"/>
</dbReference>
<evidence type="ECO:0000313" key="10">
    <source>
        <dbReference type="EMBL" id="KAL3354236.1"/>
    </source>
</evidence>
<evidence type="ECO:0000259" key="8">
    <source>
        <dbReference type="PROSITE" id="PS50016"/>
    </source>
</evidence>
<feature type="compositionally biased region" description="Basic residues" evidence="7">
    <location>
        <begin position="1430"/>
        <end position="1451"/>
    </location>
</feature>
<comment type="caution">
    <text evidence="10">The sequence shown here is derived from an EMBL/GenBank/DDBJ whole genome shotgun (WGS) entry which is preliminary data.</text>
</comment>
<dbReference type="Proteomes" id="UP001627284">
    <property type="component" value="Unassembled WGS sequence"/>
</dbReference>
<sequence>MGDFVGRTVSKEVQGVGTFSGTVKSYNSGTGFFEIVYDSGDSEVLDLSQLNCLLNGSNPHEHQQQQEPVPSSTVGRKPKKRQRLDKEKSHSGNDDVVDEMNYENSSELNLNLRKGGGNLSNGLNLDLNYDVTVNLNEDDVDGVVDLNRSRGLILDLNVEENMGVNEVKLENLEGSVNRSNVIDLNVDANGDAGHVLEDVGIKNCFDLNLGLDEVSKNVDVGGGDETSKEMTCCFGGGGTQEKEGSRDTERIDGRDEEKVPMNLETCLTENESANGTLREVEVQWTTPDKGTDGLEVQNGVLESLPKGKRGRKKRKLLDAGKGVTETVLRRSVRRAKIESFSAEDRVSCAVVSDAASDPLLSPAVSVVSEEKIIVSGHEEFEKSDIIPPKMDLPPSSSSLDLDAIPVLDVFSVYSFLRSFSTLLFLSPFELEDFVACIKANAPTLLFDSIHFSLLQILRKHLKSLSDESSESASGCLRSLNWDLLDLITWPIFMVEYLLLHGSELKPSFDLRHFKLFERDYYKQPASLKIEMLRCLCDDVIEVEAIQSELNRRIVAAENVDFDRNSKFDSSKKRRASMYVAVGSCLSEEAVDESTDWNSDECCLCKMDGSLICCDGCPSAFHSKCVGVASSHLPEGDWYCPECLIDKKNPWLNLAKSIRGAEVLATDLYGRLYYSCCDYLLVSDPCEDEFSPKYYHKNDLALVIGMMKSSENVYGTVLSAIMKLWDTNCMAAGAKCDLDTQLKTMPSNFLALILSQHEEKVNEGKQAEKLSSCSDDVGYDESETVDPSMKMGNILPGSEGSAEISQVVADNQNYKEGGTFEDSNLTAKIMETRRPLRERKGNESVGLGTSTTSNKEIMSEGQYAESYVNFYSFARIASSVVEELTKKSPGKTGEDAKKTVDEIISAQLKAISSKSIDFCWPNVQNMKIDARKEDCGWCISCKVPECEKDCLFIQNSTGPAPESFSSDALGVHSRRNRESHLVNVLCYILSTEDRLHGLLSGPWLNPHHSQNWHKDVTEAHEIDTLRAFLLTLESNLRPLALTPDWLKHVDSLAKMGSGHHIIINSSRVRHGIGKKKSRHLEPEVNPSSNAGSGLSLFWWRGGRLSRRLFNWKLLPQSLARKAARQGGCKKIPDMLYPDNSDFAKRNKCIAWRAAVETSRTVEQLALQVRDLDAHIRWDDIGNTNILAIIDKEFQKAVRSFKKATVRKKSSEGSVVKYLLDFGKRRFLPDIVVRCGTIPEEASTERKRYWLEESHMPLHLVKGFEEKRIARKSSKITVGKHRETKRIIKKPLKEKGFAYLFLKAERSEYYQCGHCNKDVLIREAVSCQYCKGFFHKRHVRKSTRVVAAEFKHTCHKCMDVNNVRKNVKRGRIEMQKSEEASKALRPLRLKIISGGTKNKQPAQSPSSKKKPVVIPLRRSARRAKFVVVQNKKIGRKKGKQTKSGRGRGRPRKQAKVDISEKKKPVEVLVKKKKPAEVAWRRKRMQLCRIYWLNGLLLSQKPKDERVTLFRSKKLLVLSGELGGAADQPKCCLCGELEYTPTSNYIACEVCGDWFHGDAFGLTAERITKLIGFKCHECRQRTPPFCAHLHASDSKGKQVMLEGTECRAADETCDIELVSSKGPLEQKSHLNDESGSCFTGDSGEKCPQGTPLDSCHVENGSLPIISSEQRETTDSCSEMDIVLPEEPGLLNDNVNPIKKEDQRVSNELLTSNDSSLLNDDAVELNPREGME</sequence>
<keyword evidence="4" id="KW-0862">Zinc</keyword>
<dbReference type="InterPro" id="IPR019786">
    <property type="entry name" value="Zinc_finger_PHD-type_CS"/>
</dbReference>
<keyword evidence="2" id="KW-0479">Metal-binding</keyword>
<feature type="compositionally biased region" description="Low complexity" evidence="7">
    <location>
        <begin position="1705"/>
        <end position="1716"/>
    </location>
</feature>
<dbReference type="PANTHER" id="PTHR46508">
    <property type="entry name" value="PHD FINGER FAMILY PROTEIN"/>
    <property type="match status" value="1"/>
</dbReference>
<accession>A0ABD2TF15</accession>
<evidence type="ECO:0000256" key="1">
    <source>
        <dbReference type="ARBA" id="ARBA00004123"/>
    </source>
</evidence>
<evidence type="ECO:0000256" key="7">
    <source>
        <dbReference type="SAM" id="MobiDB-lite"/>
    </source>
</evidence>
<evidence type="ECO:0000256" key="3">
    <source>
        <dbReference type="ARBA" id="ARBA00022771"/>
    </source>
</evidence>
<dbReference type="PROSITE" id="PS01359">
    <property type="entry name" value="ZF_PHD_1"/>
    <property type="match status" value="1"/>
</dbReference>
<evidence type="ECO:0000256" key="6">
    <source>
        <dbReference type="PROSITE-ProRule" id="PRU00146"/>
    </source>
</evidence>
<evidence type="ECO:0000313" key="11">
    <source>
        <dbReference type="Proteomes" id="UP001627284"/>
    </source>
</evidence>
<reference evidence="10 11" key="1">
    <citation type="submission" date="2024-05" db="EMBL/GenBank/DDBJ databases">
        <title>De novo assembly of an allotetraploid wild potato.</title>
        <authorList>
            <person name="Hosaka A.J."/>
        </authorList>
    </citation>
    <scope>NUCLEOTIDE SEQUENCE [LARGE SCALE GENOMIC DNA]</scope>
    <source>
        <tissue evidence="10">Young leaves</tissue>
    </source>
</reference>
<dbReference type="PANTHER" id="PTHR46508:SF5">
    <property type="entry name" value="PHD-FINGER AND DNA BINDING DOMAIN-CONTAINING PROTEIN"/>
    <property type="match status" value="1"/>
</dbReference>
<dbReference type="EMBL" id="JBJKTR010000011">
    <property type="protein sequence ID" value="KAL3354236.1"/>
    <property type="molecule type" value="Genomic_DNA"/>
</dbReference>
<feature type="compositionally biased region" description="Basic and acidic residues" evidence="7">
    <location>
        <begin position="84"/>
        <end position="93"/>
    </location>
</feature>
<dbReference type="PROSITE" id="PS50827">
    <property type="entry name" value="DDT"/>
    <property type="match status" value="1"/>
</dbReference>
<feature type="domain" description="DDT" evidence="9">
    <location>
        <begin position="403"/>
        <end position="463"/>
    </location>
</feature>
<evidence type="ECO:0000256" key="4">
    <source>
        <dbReference type="ARBA" id="ARBA00022833"/>
    </source>
</evidence>
<dbReference type="SMART" id="SM00249">
    <property type="entry name" value="PHD"/>
    <property type="match status" value="3"/>
</dbReference>
<dbReference type="Pfam" id="PF00628">
    <property type="entry name" value="PHD"/>
    <property type="match status" value="1"/>
</dbReference>
<dbReference type="InterPro" id="IPR018501">
    <property type="entry name" value="DDT_dom"/>
</dbReference>
<evidence type="ECO:0000256" key="5">
    <source>
        <dbReference type="ARBA" id="ARBA00023242"/>
    </source>
</evidence>
<evidence type="ECO:0008006" key="12">
    <source>
        <dbReference type="Google" id="ProtNLM"/>
    </source>
</evidence>
<keyword evidence="3 6" id="KW-0863">Zinc-finger</keyword>
<comment type="subcellular location">
    <subcellularLocation>
        <location evidence="1">Nucleus</location>
    </subcellularLocation>
</comment>
<dbReference type="Pfam" id="PF02791">
    <property type="entry name" value="DDT"/>
    <property type="match status" value="1"/>
</dbReference>
<gene>
    <name evidence="10" type="ORF">AABB24_018737</name>
</gene>
<organism evidence="10 11">
    <name type="scientific">Solanum stoloniferum</name>
    <dbReference type="NCBI Taxonomy" id="62892"/>
    <lineage>
        <taxon>Eukaryota</taxon>
        <taxon>Viridiplantae</taxon>
        <taxon>Streptophyta</taxon>
        <taxon>Embryophyta</taxon>
        <taxon>Tracheophyta</taxon>
        <taxon>Spermatophyta</taxon>
        <taxon>Magnoliopsida</taxon>
        <taxon>eudicotyledons</taxon>
        <taxon>Gunneridae</taxon>
        <taxon>Pentapetalae</taxon>
        <taxon>asterids</taxon>
        <taxon>lamiids</taxon>
        <taxon>Solanales</taxon>
        <taxon>Solanaceae</taxon>
        <taxon>Solanoideae</taxon>
        <taxon>Solaneae</taxon>
        <taxon>Solanum</taxon>
    </lineage>
</organism>
<keyword evidence="11" id="KW-1185">Reference proteome</keyword>
<keyword evidence="5" id="KW-0539">Nucleus</keyword>
<dbReference type="InterPro" id="IPR001965">
    <property type="entry name" value="Znf_PHD"/>
</dbReference>
<evidence type="ECO:0000256" key="2">
    <source>
        <dbReference type="ARBA" id="ARBA00022723"/>
    </source>
</evidence>
<dbReference type="CDD" id="cd15539">
    <property type="entry name" value="PHD1_AIRE"/>
    <property type="match status" value="1"/>
</dbReference>
<feature type="domain" description="PHD-type" evidence="8">
    <location>
        <begin position="598"/>
        <end position="645"/>
    </location>
</feature>